<evidence type="ECO:0000256" key="4">
    <source>
        <dbReference type="ARBA" id="ARBA00023134"/>
    </source>
</evidence>
<dbReference type="SUPFAM" id="SSF50978">
    <property type="entry name" value="WD40 repeat-like"/>
    <property type="match status" value="1"/>
</dbReference>
<evidence type="ECO:0000313" key="13">
    <source>
        <dbReference type="EMBL" id="KAK3906532.1"/>
    </source>
</evidence>
<evidence type="ECO:0000256" key="3">
    <source>
        <dbReference type="ARBA" id="ARBA00022741"/>
    </source>
</evidence>
<dbReference type="CDD" id="cd00200">
    <property type="entry name" value="WD40"/>
    <property type="match status" value="1"/>
</dbReference>
<name>A0AAN6MSZ7_9PEZI</name>
<feature type="compositionally biased region" description="Polar residues" evidence="9">
    <location>
        <begin position="84"/>
        <end position="97"/>
    </location>
</feature>
<dbReference type="InterPro" id="IPR003130">
    <property type="entry name" value="GED"/>
</dbReference>
<dbReference type="InterPro" id="IPR036322">
    <property type="entry name" value="WD40_repeat_dom_sf"/>
</dbReference>
<dbReference type="Gene3D" id="3.40.50.300">
    <property type="entry name" value="P-loop containing nucleotide triphosphate hydrolases"/>
    <property type="match status" value="1"/>
</dbReference>
<feature type="region of interest" description="Disordered" evidence="9">
    <location>
        <begin position="712"/>
        <end position="755"/>
    </location>
</feature>
<dbReference type="PROSITE" id="PS50294">
    <property type="entry name" value="WD_REPEATS_REGION"/>
    <property type="match status" value="1"/>
</dbReference>
<evidence type="ECO:0000256" key="7">
    <source>
        <dbReference type="PROSITE-ProRule" id="PRU00221"/>
    </source>
</evidence>
<dbReference type="Pfam" id="PF02212">
    <property type="entry name" value="GED"/>
    <property type="match status" value="1"/>
</dbReference>
<dbReference type="GO" id="GO:0005874">
    <property type="term" value="C:microtubule"/>
    <property type="evidence" value="ECO:0007669"/>
    <property type="project" value="TreeGrafter"/>
</dbReference>
<dbReference type="PANTHER" id="PTHR11566">
    <property type="entry name" value="DYNAMIN"/>
    <property type="match status" value="1"/>
</dbReference>
<dbReference type="PROSITE" id="PS00678">
    <property type="entry name" value="WD_REPEATS_1"/>
    <property type="match status" value="2"/>
</dbReference>
<keyword evidence="3 8" id="KW-0547">Nucleotide-binding</keyword>
<dbReference type="GO" id="GO:0016559">
    <property type="term" value="P:peroxisome fission"/>
    <property type="evidence" value="ECO:0007669"/>
    <property type="project" value="TreeGrafter"/>
</dbReference>
<accession>A0AAN6MSZ7</accession>
<evidence type="ECO:0000259" key="11">
    <source>
        <dbReference type="PROSITE" id="PS51388"/>
    </source>
</evidence>
<dbReference type="SMART" id="SM00320">
    <property type="entry name" value="WD40"/>
    <property type="match status" value="6"/>
</dbReference>
<dbReference type="PROSITE" id="PS50897">
    <property type="entry name" value="CTLH"/>
    <property type="match status" value="1"/>
</dbReference>
<feature type="compositionally biased region" description="Polar residues" evidence="9">
    <location>
        <begin position="166"/>
        <end position="178"/>
    </location>
</feature>
<feature type="compositionally biased region" description="Low complexity" evidence="9">
    <location>
        <begin position="744"/>
        <end position="755"/>
    </location>
</feature>
<dbReference type="GO" id="GO:0007033">
    <property type="term" value="P:vacuole organization"/>
    <property type="evidence" value="ECO:0007669"/>
    <property type="project" value="UniProtKB-ARBA"/>
</dbReference>
<dbReference type="PROSITE" id="PS00410">
    <property type="entry name" value="G_DYNAMIN_1"/>
    <property type="match status" value="1"/>
</dbReference>
<dbReference type="PRINTS" id="PR00195">
    <property type="entry name" value="DYNAMIN"/>
</dbReference>
<dbReference type="GO" id="GO:0016020">
    <property type="term" value="C:membrane"/>
    <property type="evidence" value="ECO:0007669"/>
    <property type="project" value="TreeGrafter"/>
</dbReference>
<dbReference type="GO" id="GO:0000266">
    <property type="term" value="P:mitochondrial fission"/>
    <property type="evidence" value="ECO:0007669"/>
    <property type="project" value="TreeGrafter"/>
</dbReference>
<evidence type="ECO:0000259" key="12">
    <source>
        <dbReference type="PROSITE" id="PS51718"/>
    </source>
</evidence>
<dbReference type="Pfam" id="PF00400">
    <property type="entry name" value="WD40"/>
    <property type="match status" value="5"/>
</dbReference>
<gene>
    <name evidence="13" type="ORF">C8A05DRAFT_40647</name>
</gene>
<dbReference type="Pfam" id="PF00350">
    <property type="entry name" value="Dynamin_N"/>
    <property type="match status" value="1"/>
</dbReference>
<dbReference type="Gene3D" id="2.130.10.10">
    <property type="entry name" value="YVTN repeat-like/Quinoprotein amine dehydrogenase"/>
    <property type="match status" value="1"/>
</dbReference>
<dbReference type="InterPro" id="IPR022812">
    <property type="entry name" value="Dynamin"/>
</dbReference>
<dbReference type="GO" id="GO:0048312">
    <property type="term" value="P:intracellular distribution of mitochondria"/>
    <property type="evidence" value="ECO:0007669"/>
    <property type="project" value="TreeGrafter"/>
</dbReference>
<dbReference type="PROSITE" id="PS51718">
    <property type="entry name" value="G_DYNAMIN_2"/>
    <property type="match status" value="1"/>
</dbReference>
<feature type="domain" description="CTLH" evidence="10">
    <location>
        <begin position="268"/>
        <end position="290"/>
    </location>
</feature>
<evidence type="ECO:0000313" key="14">
    <source>
        <dbReference type="Proteomes" id="UP001303889"/>
    </source>
</evidence>
<dbReference type="SUPFAM" id="SSF52540">
    <property type="entry name" value="P-loop containing nucleoside triphosphate hydrolases"/>
    <property type="match status" value="1"/>
</dbReference>
<evidence type="ECO:0000256" key="6">
    <source>
        <dbReference type="ARBA" id="ARBA00073589"/>
    </source>
</evidence>
<dbReference type="InterPro" id="IPR027417">
    <property type="entry name" value="P-loop_NTPase"/>
</dbReference>
<dbReference type="InterPro" id="IPR006595">
    <property type="entry name" value="CTLH_C"/>
</dbReference>
<organism evidence="13 14">
    <name type="scientific">Staphylotrichum tortipilum</name>
    <dbReference type="NCBI Taxonomy" id="2831512"/>
    <lineage>
        <taxon>Eukaryota</taxon>
        <taxon>Fungi</taxon>
        <taxon>Dikarya</taxon>
        <taxon>Ascomycota</taxon>
        <taxon>Pezizomycotina</taxon>
        <taxon>Sordariomycetes</taxon>
        <taxon>Sordariomycetidae</taxon>
        <taxon>Sordariales</taxon>
        <taxon>Chaetomiaceae</taxon>
        <taxon>Staphylotrichum</taxon>
    </lineage>
</organism>
<dbReference type="PROSITE" id="PS50082">
    <property type="entry name" value="WD_REPEATS_2"/>
    <property type="match status" value="2"/>
</dbReference>
<keyword evidence="1 7" id="KW-0853">WD repeat</keyword>
<dbReference type="PROSITE" id="PS51388">
    <property type="entry name" value="GED"/>
    <property type="match status" value="1"/>
</dbReference>
<dbReference type="InterPro" id="IPR019775">
    <property type="entry name" value="WD40_repeat_CS"/>
</dbReference>
<evidence type="ECO:0000256" key="5">
    <source>
        <dbReference type="ARBA" id="ARBA00023175"/>
    </source>
</evidence>
<feature type="repeat" description="WD" evidence="7">
    <location>
        <begin position="413"/>
        <end position="454"/>
    </location>
</feature>
<dbReference type="GO" id="GO:0006897">
    <property type="term" value="P:endocytosis"/>
    <property type="evidence" value="ECO:0007669"/>
    <property type="project" value="TreeGrafter"/>
</dbReference>
<dbReference type="Pfam" id="PF23627">
    <property type="entry name" value="LisH_WDR26"/>
    <property type="match status" value="1"/>
</dbReference>
<dbReference type="Pfam" id="PF01031">
    <property type="entry name" value="Dynamin_M"/>
    <property type="match status" value="1"/>
</dbReference>
<dbReference type="InterPro" id="IPR045063">
    <property type="entry name" value="Dynamin_N"/>
</dbReference>
<feature type="domain" description="Dynamin-type G" evidence="12">
    <location>
        <begin position="808"/>
        <end position="1096"/>
    </location>
</feature>
<comment type="similarity">
    <text evidence="8">Belongs to the TRAFAC class dynamin-like GTPase superfamily. Dynamin/Fzo/YdjA family.</text>
</comment>
<dbReference type="FunFam" id="3.40.50.300:FF:000473">
    <property type="entry name" value="Vacuolar sorting-associated 1 protein"/>
    <property type="match status" value="1"/>
</dbReference>
<keyword evidence="2" id="KW-0677">Repeat</keyword>
<dbReference type="InterPro" id="IPR000375">
    <property type="entry name" value="Dynamin_stalk"/>
</dbReference>
<dbReference type="SMART" id="SM00302">
    <property type="entry name" value="GED"/>
    <property type="match status" value="1"/>
</dbReference>
<evidence type="ECO:0000256" key="8">
    <source>
        <dbReference type="RuleBase" id="RU003932"/>
    </source>
</evidence>
<feature type="repeat" description="WD" evidence="7">
    <location>
        <begin position="463"/>
        <end position="497"/>
    </location>
</feature>
<feature type="region of interest" description="Disordered" evidence="9">
    <location>
        <begin position="50"/>
        <end position="181"/>
    </location>
</feature>
<dbReference type="GO" id="GO:0008017">
    <property type="term" value="F:microtubule binding"/>
    <property type="evidence" value="ECO:0007669"/>
    <property type="project" value="TreeGrafter"/>
</dbReference>
<dbReference type="InterPro" id="IPR015943">
    <property type="entry name" value="WD40/YVTN_repeat-like_dom_sf"/>
</dbReference>
<reference evidence="13" key="2">
    <citation type="submission" date="2023-05" db="EMBL/GenBank/DDBJ databases">
        <authorList>
            <consortium name="Lawrence Berkeley National Laboratory"/>
            <person name="Steindorff A."/>
            <person name="Hensen N."/>
            <person name="Bonometti L."/>
            <person name="Westerberg I."/>
            <person name="Brannstrom I.O."/>
            <person name="Guillou S."/>
            <person name="Cros-Aarteil S."/>
            <person name="Calhoun S."/>
            <person name="Haridas S."/>
            <person name="Kuo A."/>
            <person name="Mondo S."/>
            <person name="Pangilinan J."/>
            <person name="Riley R."/>
            <person name="Labutti K."/>
            <person name="Andreopoulos B."/>
            <person name="Lipzen A."/>
            <person name="Chen C."/>
            <person name="Yanf M."/>
            <person name="Daum C."/>
            <person name="Ng V."/>
            <person name="Clum A."/>
            <person name="Ohm R."/>
            <person name="Martin F."/>
            <person name="Silar P."/>
            <person name="Natvig D."/>
            <person name="Lalanne C."/>
            <person name="Gautier V."/>
            <person name="Ament-Velasquez S.L."/>
            <person name="Kruys A."/>
            <person name="Hutchinson M.I."/>
            <person name="Powell A.J."/>
            <person name="Barry K."/>
            <person name="Miller A.N."/>
            <person name="Grigoriev I.V."/>
            <person name="Debuchy R."/>
            <person name="Gladieux P."/>
            <person name="Thoren M.H."/>
            <person name="Johannesson H."/>
        </authorList>
    </citation>
    <scope>NUCLEOTIDE SEQUENCE</scope>
    <source>
        <strain evidence="13">CBS 103.79</strain>
    </source>
</reference>
<proteinExistence type="inferred from homology"/>
<feature type="domain" description="GED" evidence="11">
    <location>
        <begin position="1385"/>
        <end position="1472"/>
    </location>
</feature>
<dbReference type="Gene3D" id="1.20.120.1240">
    <property type="entry name" value="Dynamin, middle domain"/>
    <property type="match status" value="1"/>
</dbReference>
<dbReference type="Proteomes" id="UP001303889">
    <property type="component" value="Unassembled WGS sequence"/>
</dbReference>
<dbReference type="InterPro" id="IPR001401">
    <property type="entry name" value="Dynamin_GTPase"/>
</dbReference>
<dbReference type="InterPro" id="IPR001680">
    <property type="entry name" value="WD40_rpt"/>
</dbReference>
<dbReference type="InterPro" id="IPR019762">
    <property type="entry name" value="Dynamin_GTPase_CS"/>
</dbReference>
<keyword evidence="5" id="KW-0505">Motor protein</keyword>
<reference evidence="13" key="1">
    <citation type="journal article" date="2023" name="Mol. Phylogenet. Evol.">
        <title>Genome-scale phylogeny and comparative genomics of the fungal order Sordariales.</title>
        <authorList>
            <person name="Hensen N."/>
            <person name="Bonometti L."/>
            <person name="Westerberg I."/>
            <person name="Brannstrom I.O."/>
            <person name="Guillou S."/>
            <person name="Cros-Aarteil S."/>
            <person name="Calhoun S."/>
            <person name="Haridas S."/>
            <person name="Kuo A."/>
            <person name="Mondo S."/>
            <person name="Pangilinan J."/>
            <person name="Riley R."/>
            <person name="LaButti K."/>
            <person name="Andreopoulos B."/>
            <person name="Lipzen A."/>
            <person name="Chen C."/>
            <person name="Yan M."/>
            <person name="Daum C."/>
            <person name="Ng V."/>
            <person name="Clum A."/>
            <person name="Steindorff A."/>
            <person name="Ohm R.A."/>
            <person name="Martin F."/>
            <person name="Silar P."/>
            <person name="Natvig D.O."/>
            <person name="Lalanne C."/>
            <person name="Gautier V."/>
            <person name="Ament-Velasquez S.L."/>
            <person name="Kruys A."/>
            <person name="Hutchinson M.I."/>
            <person name="Powell A.J."/>
            <person name="Barry K."/>
            <person name="Miller A.N."/>
            <person name="Grigoriev I.V."/>
            <person name="Debuchy R."/>
            <person name="Gladieux P."/>
            <person name="Hiltunen Thoren M."/>
            <person name="Johannesson H."/>
        </authorList>
    </citation>
    <scope>NUCLEOTIDE SEQUENCE</scope>
    <source>
        <strain evidence="13">CBS 103.79</strain>
    </source>
</reference>
<dbReference type="GO" id="GO:0003924">
    <property type="term" value="F:GTPase activity"/>
    <property type="evidence" value="ECO:0007669"/>
    <property type="project" value="InterPro"/>
</dbReference>
<dbReference type="GO" id="GO:0005777">
    <property type="term" value="C:peroxisome"/>
    <property type="evidence" value="ECO:0007669"/>
    <property type="project" value="TreeGrafter"/>
</dbReference>
<feature type="compositionally biased region" description="Polar residues" evidence="9">
    <location>
        <begin position="141"/>
        <end position="151"/>
    </location>
</feature>
<evidence type="ECO:0000256" key="9">
    <source>
        <dbReference type="SAM" id="MobiDB-lite"/>
    </source>
</evidence>
<dbReference type="CDD" id="cd08771">
    <property type="entry name" value="DLP_1"/>
    <property type="match status" value="1"/>
</dbReference>
<evidence type="ECO:0000256" key="1">
    <source>
        <dbReference type="ARBA" id="ARBA00022574"/>
    </source>
</evidence>
<feature type="region of interest" description="Disordered" evidence="9">
    <location>
        <begin position="1309"/>
        <end position="1338"/>
    </location>
</feature>
<keyword evidence="4 8" id="KW-0342">GTP-binding</keyword>
<dbReference type="SMART" id="SM00053">
    <property type="entry name" value="DYNc"/>
    <property type="match status" value="1"/>
</dbReference>
<evidence type="ECO:0000256" key="2">
    <source>
        <dbReference type="ARBA" id="ARBA00022737"/>
    </source>
</evidence>
<dbReference type="InterPro" id="IPR020850">
    <property type="entry name" value="GED_dom"/>
</dbReference>
<dbReference type="EMBL" id="MU855324">
    <property type="protein sequence ID" value="KAK3906532.1"/>
    <property type="molecule type" value="Genomic_DNA"/>
</dbReference>
<comment type="caution">
    <text evidence="13">The sequence shown here is derived from an EMBL/GenBank/DDBJ whole genome shotgun (WGS) entry which is preliminary data.</text>
</comment>
<protein>
    <recommendedName>
        <fullName evidence="6">Vacuolar protein sorting-associated protein 1</fullName>
    </recommendedName>
</protein>
<keyword evidence="14" id="KW-1185">Reference proteome</keyword>
<dbReference type="PANTHER" id="PTHR11566:SF220">
    <property type="entry name" value="VACUOLAR PROTEIN SORTING-ASSOCIATED PROTEIN 1"/>
    <property type="match status" value="1"/>
</dbReference>
<evidence type="ECO:0000259" key="10">
    <source>
        <dbReference type="PROSITE" id="PS50897"/>
    </source>
</evidence>
<dbReference type="GO" id="GO:0005525">
    <property type="term" value="F:GTP binding"/>
    <property type="evidence" value="ECO:0007669"/>
    <property type="project" value="UniProtKB-KW"/>
</dbReference>
<dbReference type="InterPro" id="IPR030381">
    <property type="entry name" value="G_DYNAMIN_dom"/>
</dbReference>
<sequence length="1472" mass="163142">MTIAAVLPGPSCHIQDRPRVSRFHPRPSTSGTAAVLRFLHMLTEWARFHTPDTPPAHLPPASSTTTAPPQPPPLHTQSPHPSASRHTTTPRPSSRQRAQPEEAEEGGIHNGTPGTAAYHPSQKRRRRGSMLTELDKGEPSSRASRVLSNGSRAGGDHPLAAPGSAHKQQSDTMHSSRLNGGPVSLQRQDLFFGHNREEVTRILIQALNDLGYHAAADNSPDVVAFRQAVLSGSWSRAEELLCGKGAKAPSGQAPPGDGLVLAPGADRNAMKFRIRQQKFLELLEERETGKALAVLRNELTPLCQDQHQTLHALSRFLMCQDAEDLRTRAHWDGANGRSRQILLAHLSESISPSVMLPEHRLPALLEGLKRSQVERCLYHTTDVPPSLCVDHICDRSRFPSEVLVELSALGLESSKKSDEVWQVRFSPDGRRLASCGTDEAVSIWDVESLTRLHRLQGHGKDGIGNLSWSPGSRLLVSCGCDSVAKLWDTEKGECLQELSTFEQPVSSCVWTASGETFITGSFDKVRSVCEWDLHGQCVYTWARTYRTEDVALSRDQRWLVSIDDQCNLHVYHYGTREHLYDLSLNVRATSLSISRDSRYILVHKLDREAILIDIETRETVQKYTGHVTGQFTIRSDFGGANENFVISGSEDGHVFIWHKLTGILIQDAEAHHTSCNAVSWNPADPCMFATAGDDGRVRVESSRLSKIPAIRHRILPPPPPSTRHTHDTRRPSCFITGRRRTPRTPHTSPRRTCSSPALHRCLSRSLHPSLCTAPSGSLANPGGISDPGLIKLVNKLQDVFTTVGVNNPIDLPQIVVVGSQSSGKSSVLENIVGRDFLPRGSGIVTRRPLVLQLINRPGQDQANGFEKEIANSTDKAANSEEWGEFLHIPGQKFFDFNKIRDEISRETEAKVGRNAGISPAPINLRIYSPNVLNLTLVDLPGLTRVPVGDQPRDIERQIRDMILKYIQKSNAIILAVTAANIDLANSDGLKLAREVDPEGQRTIGVLTKVDLMDEGTDVVDILAGRIIPLRLGYVPVVNRGQRDIDNKKPINAALEAEKNFFENHKAYRNKSSYCGTPYLARKLNLILMMHIKQTLPDIKARISSSLQKYTQELESLGPSMLGNSANIVLNIITEFTNEWRTVLDGNNTELSSSELSGGARISFVFHELYSNGVKAVDPFDQVKDVDIRTILYNSSGSSPALFVGTTAFELIVKQQIKRMEEPSLKCASLVYDELVRILTQLLSKQLYRRYPQLKEKIHAVVISFFKKAMEPTNKLVRDLVSMESCYINTAHPDFLNGHRAMAMVNEKHNPPRPVQVDPKTGKPLNTTPARAASPTLVAGDGDSSNTGFFGSFFAAKNKKKAAAMEPPPPTLKASGTLSEREGIEVEVIKLLISSYFNIVKRTMIDMVPKAIMLNLVSFTKDEMQKELLENMYRQSELDDLLKESDYTIRRRKECQQMVDSLGKASEIVSQVQ</sequence>